<gene>
    <name evidence="1" type="ORF">LZC94_03220</name>
</gene>
<dbReference type="RefSeq" id="WP_394825915.1">
    <property type="nucleotide sequence ID" value="NZ_CP089984.1"/>
</dbReference>
<organism evidence="1 2">
    <name type="scientific">Pendulispora albinea</name>
    <dbReference type="NCBI Taxonomy" id="2741071"/>
    <lineage>
        <taxon>Bacteria</taxon>
        <taxon>Pseudomonadati</taxon>
        <taxon>Myxococcota</taxon>
        <taxon>Myxococcia</taxon>
        <taxon>Myxococcales</taxon>
        <taxon>Sorangiineae</taxon>
        <taxon>Pendulisporaceae</taxon>
        <taxon>Pendulispora</taxon>
    </lineage>
</organism>
<dbReference type="Proteomes" id="UP001370348">
    <property type="component" value="Chromosome"/>
</dbReference>
<keyword evidence="2" id="KW-1185">Reference proteome</keyword>
<name>A0ABZ2M4N1_9BACT</name>
<accession>A0ABZ2M4N1</accession>
<reference evidence="1 2" key="1">
    <citation type="submission" date="2021-12" db="EMBL/GenBank/DDBJ databases">
        <title>Discovery of the Pendulisporaceae a myxobacterial family with distinct sporulation behavior and unique specialized metabolism.</title>
        <authorList>
            <person name="Garcia R."/>
            <person name="Popoff A."/>
            <person name="Bader C.D."/>
            <person name="Loehr J."/>
            <person name="Walesch S."/>
            <person name="Walt C."/>
            <person name="Boldt J."/>
            <person name="Bunk B."/>
            <person name="Haeckl F.J.F.P.J."/>
            <person name="Gunesch A.P."/>
            <person name="Birkelbach J."/>
            <person name="Nuebel U."/>
            <person name="Pietschmann T."/>
            <person name="Bach T."/>
            <person name="Mueller R."/>
        </authorList>
    </citation>
    <scope>NUCLEOTIDE SEQUENCE [LARGE SCALE GENOMIC DNA]</scope>
    <source>
        <strain evidence="1 2">MSr11954</strain>
    </source>
</reference>
<protein>
    <recommendedName>
        <fullName evidence="3">Secreted protein</fullName>
    </recommendedName>
</protein>
<evidence type="ECO:0000313" key="1">
    <source>
        <dbReference type="EMBL" id="WXB16290.1"/>
    </source>
</evidence>
<proteinExistence type="predicted"/>
<evidence type="ECO:0000313" key="2">
    <source>
        <dbReference type="Proteomes" id="UP001370348"/>
    </source>
</evidence>
<dbReference type="EMBL" id="CP089984">
    <property type="protein sequence ID" value="WXB16290.1"/>
    <property type="molecule type" value="Genomic_DNA"/>
</dbReference>
<evidence type="ECO:0008006" key="3">
    <source>
        <dbReference type="Google" id="ProtNLM"/>
    </source>
</evidence>
<sequence>MNIRKFVPWVITAATVGLPAVTLASDADPIQREQASIARFSAANVMAERHGRYVQARAMALDGAGSVSARTGAWLEKTQNYIVEWTKVLALADLRANIPYAEFESQLTKELDEQSKTLSELGEEAQRIGKLADSALSLIANPEAIPPFAESAQYASVLDTLPVREQEVRTTLTEVGQTANARLERLGTVDTNSRKAVIGRLKVALLATGRYPLEQTLSQVDALLAAEKVVDPILARLNQGFTKMNGYNVNLAYFHAVQAIGPLRQDCASAETALNGMSSPASFISAAKTRRQQLCSGIEQLYTSLTGDTSITKAEYVGEYLTTEKTRLGAVCPRTVSSPPCEKLALLAALSPADLGKMDDARLQFVELGWSEAMDRAQGK</sequence>